<gene>
    <name evidence="2" type="ORF">LEP1GSC116_2703</name>
</gene>
<dbReference type="SUPFAM" id="SSF53623">
    <property type="entry name" value="MurD-like peptide ligases, catalytic domain"/>
    <property type="match status" value="1"/>
</dbReference>
<name>M6RGW3_LEPIR</name>
<dbReference type="InterPro" id="IPR050061">
    <property type="entry name" value="MurCDEF_pg_biosynth"/>
</dbReference>
<dbReference type="Gene3D" id="3.40.1190.10">
    <property type="entry name" value="Mur-like, catalytic domain"/>
    <property type="match status" value="1"/>
</dbReference>
<dbReference type="PANTHER" id="PTHR43445:SF1">
    <property type="entry name" value="PGA SYNTHASE CAPB"/>
    <property type="match status" value="1"/>
</dbReference>
<evidence type="ECO:0000313" key="2">
    <source>
        <dbReference type="EMBL" id="EMO06800.1"/>
    </source>
</evidence>
<comment type="caution">
    <text evidence="2">The sequence shown here is derived from an EMBL/GenBank/DDBJ whole genome shotgun (WGS) entry which is preliminary data.</text>
</comment>
<feature type="domain" description="Mur ligase central" evidence="1">
    <location>
        <begin position="37"/>
        <end position="157"/>
    </location>
</feature>
<dbReference type="GO" id="GO:0045227">
    <property type="term" value="P:capsule polysaccharide biosynthetic process"/>
    <property type="evidence" value="ECO:0007669"/>
    <property type="project" value="InterPro"/>
</dbReference>
<dbReference type="Pfam" id="PF08245">
    <property type="entry name" value="Mur_ligase_M"/>
    <property type="match status" value="1"/>
</dbReference>
<reference evidence="2 3" key="1">
    <citation type="submission" date="2013-01" db="EMBL/GenBank/DDBJ databases">
        <authorList>
            <person name="Harkins D.M."/>
            <person name="Durkin A.S."/>
            <person name="Brinkac L.M."/>
            <person name="Haft D.H."/>
            <person name="Selengut J.D."/>
            <person name="Sanka R."/>
            <person name="DePew J."/>
            <person name="Purushe J."/>
            <person name="Picardeau M."/>
            <person name="Werts C."/>
            <person name="Goarant C."/>
            <person name="Vinetz J.M."/>
            <person name="Sutton G.G."/>
            <person name="Nierman W.C."/>
            <person name="Fouts D.E."/>
        </authorList>
    </citation>
    <scope>NUCLEOTIDE SEQUENCE [LARGE SCALE GENOMIC DNA]</scope>
    <source>
        <strain evidence="2 3">Verdun HP</strain>
    </source>
</reference>
<dbReference type="NCBIfam" id="TIGR04012">
    <property type="entry name" value="poly_gGlu_PgsB"/>
    <property type="match status" value="1"/>
</dbReference>
<dbReference type="GO" id="GO:0016020">
    <property type="term" value="C:membrane"/>
    <property type="evidence" value="ECO:0007669"/>
    <property type="project" value="InterPro"/>
</dbReference>
<protein>
    <submittedName>
        <fullName evidence="2">Poly-gamma-glutamate synthase PgsB-like protein</fullName>
    </submittedName>
</protein>
<evidence type="ECO:0000259" key="1">
    <source>
        <dbReference type="Pfam" id="PF08245"/>
    </source>
</evidence>
<dbReference type="InterPro" id="IPR036565">
    <property type="entry name" value="Mur-like_cat_sf"/>
</dbReference>
<dbReference type="GO" id="GO:0016881">
    <property type="term" value="F:acid-amino acid ligase activity"/>
    <property type="evidence" value="ECO:0007669"/>
    <property type="project" value="InterPro"/>
</dbReference>
<dbReference type="Proteomes" id="UP000012092">
    <property type="component" value="Unassembled WGS sequence"/>
</dbReference>
<dbReference type="PANTHER" id="PTHR43445">
    <property type="entry name" value="UDP-N-ACETYLMURAMATE--L-ALANINE LIGASE-RELATED"/>
    <property type="match status" value="1"/>
</dbReference>
<organism evidence="2 3">
    <name type="scientific">Leptospira interrogans serovar Icterohaemorrhagiae str. Verdun HP</name>
    <dbReference type="NCBI Taxonomy" id="1049910"/>
    <lineage>
        <taxon>Bacteria</taxon>
        <taxon>Pseudomonadati</taxon>
        <taxon>Spirochaetota</taxon>
        <taxon>Spirochaetia</taxon>
        <taxon>Leptospirales</taxon>
        <taxon>Leptospiraceae</taxon>
        <taxon>Leptospira</taxon>
    </lineage>
</organism>
<dbReference type="InterPro" id="IPR008337">
    <property type="entry name" value="Capsule_biosynth_CapB"/>
</dbReference>
<dbReference type="PRINTS" id="PR01758">
    <property type="entry name" value="CAPSULEPROTB"/>
</dbReference>
<proteinExistence type="predicted"/>
<dbReference type="InterPro" id="IPR013221">
    <property type="entry name" value="Mur_ligase_cen"/>
</dbReference>
<accession>M6RGW3</accession>
<dbReference type="GO" id="GO:0005524">
    <property type="term" value="F:ATP binding"/>
    <property type="evidence" value="ECO:0007669"/>
    <property type="project" value="InterPro"/>
</dbReference>
<evidence type="ECO:0000313" key="3">
    <source>
        <dbReference type="Proteomes" id="UP000012092"/>
    </source>
</evidence>
<sequence length="164" mass="19118">MSFFILSFLFLVFCAFLFLEKKSHDQILKRIPIRIHVNGTRGKSSVTRLIHSILVEEGWKVFAKTTGSTASLLFPNRSESFIFRNKISIEEQKSFLRFAVNNDAQAIVLECMAVQPQYQRDSEELLICATHGVITNIRPDHWEWTDTEEKILEGFKKQFLIMEF</sequence>
<dbReference type="AlphaFoldDB" id="M6RGW3"/>
<dbReference type="EMBL" id="AHNZ02000171">
    <property type="protein sequence ID" value="EMO06800.1"/>
    <property type="molecule type" value="Genomic_DNA"/>
</dbReference>